<feature type="domain" description="Mon2 C-terminal" evidence="6">
    <location>
        <begin position="1334"/>
        <end position="1611"/>
    </location>
</feature>
<sequence>MGCATKNAKVITISLGSLQRLIVLRAISLSSLPAVIQTINDCMTQGVDIQLKILQTLLSLITNFPAIHGRLLADALLLCFKLHESRTAVVSSTAAATLRQLVMFVVDKVVEEDRRLLHANELEPITLPDGTTQTLGLAARDAFAIFEDLCLLGNGERPQFLQLEYLHKTFALELIESVLTNYHDLFRKHSELLLLLRHHLSPLLLKTLSERSTFPLTLRGTRVVFLLLKQFSSNLSTEAEVFLMLLIKIVAGEVEAAEARPGWMKVLAMEIMRALCSDVEFMRGVWQSYDASAGDSDSGGSGSARVFTYLISALKRLVTSRPALLGVSVQMQGVGVPTNDTLPHSSHSLDSVAGMVATAASATMSNVVGMIGAEAGLSVQSAAMKVQCIDQLDKADAPPIPDAYIYLLGVQCLVSLSDGLAGYAIPLYSTLAVQKPLPGSAEPVRAPGALDPSTLPPTEPARAGLLTVCAMLNAGWPALLAALSFLLNTNLSDALFGDVLGALQALARAAGCLALPTPRDAFLTALAKAALPPRVVAALDDIPQTPSTRSPVSLEGLTLGLAGAGGPPQPPGLSARNLACLRALVAAALFLAGTLGPSWFAVLEALQNADYVLTTRGTASGPGLAVGASGATPGKRVVSQVDGQQSQQHQQRPPSRQQAAHPLLADVDSESVQAAIQRLFDSSKVLEDDAFHDFVGAMCKLSVEMVSMQSSIGVTATAEGSLEIDDDVSSASTSTTSLATPRADRFSRRRVSGIHIPRTLRSGDFGIARLGGVATLNIQRLVYRPPDVAWDAITSHLLFVLRNPAAPQPIRLQAARTLDDVLAIIPRHVAAVPSDLQAAVQRRVLDVLAQQIVLDSSAGSSTSMELRRMGLETLHQILQASGHTLLVGWETIFEVLGSVCRPAVADIAQLSPGAPRGRPLPLGYLQEKGYSSLIKIAFQCMTLMCDALAALSPEHLRLCISTLGQFGRQADTNIALTAAESLFWGVSDAIQAKRREAAQEPAYSALWMHLLLEILGLCADARPEVRMGAIQTLFRTLQLYGATLSLETWDECVWKVTFPLLDTLSLHVRQNSLTPPPTPEPESVRAAVDTTAPVPDSSWDESKVVALQSIGAILNDFLLSKIIHLPSFAAAWETFVTHIRDAFLLDSRAVSAPALRCLERALKAAAPSDALDLRQSLAEIWEKTWAKCDEMGAVVVRRATASAQHAPFTQESLVAFVDVIKCVRGISRTLDGVEWPLSRIATLMTILKGVLTYPNSPDYRPDVDNLSPVQAIVMDAVGGIELTETGTPSYILRDLSEYATLAFIASFDVPEVPKHGTKLAATTSPPTSQQQKRITYIALAKICMPKLADLFLQFKDKDEVFVDEIVEAVLSAYAVPIKLKYECPPPSKFGKDPPLWKTATSCFLKIVKEVGPRVGALGPKLSPVRVESIWRQVIDVYRGGILSDCSAADAFSLSEQEEEENFDHHLVASLETDVVPCLGDDRVPDYLITQLAKILQQGSQLLQDGSNEEYSPPDMPLGGKADGEEVGSTVPLLAVSRERFSYWCLDLLFFICSDTAKDNAASRRRIAALSLPALIGRCRTTLAGYVADERLRGNLPFPRVREEELLYVLHKLLELRLWPGSLWAALSTASSKYATDQPAVDTSLPASELIADSVKRSSRAHVFHFYALLCEIVSIPRKAASAWITLAPGAPAVHPDHPLGRVVAGAGHGHLVSLDARALARECLREVGRELGVP</sequence>
<dbReference type="EMBL" id="JAKELL010000145">
    <property type="protein sequence ID" value="KAH8980103.1"/>
    <property type="molecule type" value="Genomic_DNA"/>
</dbReference>
<comment type="caution">
    <text evidence="8">The sequence shown here is derived from an EMBL/GenBank/DDBJ whole genome shotgun (WGS) entry which is preliminary data.</text>
</comment>
<dbReference type="GO" id="GO:0005794">
    <property type="term" value="C:Golgi apparatus"/>
    <property type="evidence" value="ECO:0007669"/>
    <property type="project" value="UniProtKB-ARBA"/>
</dbReference>
<feature type="domain" description="Mon2 C-terminal" evidence="6">
    <location>
        <begin position="999"/>
        <end position="1170"/>
    </location>
</feature>
<dbReference type="PANTHER" id="PTHR10663:SF333">
    <property type="entry name" value="PROTEIN MON2 HOMOLOG"/>
    <property type="match status" value="1"/>
</dbReference>
<feature type="compositionally biased region" description="Low complexity" evidence="4">
    <location>
        <begin position="644"/>
        <end position="661"/>
    </location>
</feature>
<dbReference type="Pfam" id="PF16213">
    <property type="entry name" value="DCB"/>
    <property type="match status" value="1"/>
</dbReference>
<gene>
    <name evidence="8" type="ORF">EDB92DRAFT_1805907</name>
</gene>
<dbReference type="Pfam" id="PF16206">
    <property type="entry name" value="Mon2_C"/>
    <property type="match status" value="2"/>
</dbReference>
<dbReference type="Proteomes" id="UP001201163">
    <property type="component" value="Unassembled WGS sequence"/>
</dbReference>
<dbReference type="InterPro" id="IPR032691">
    <property type="entry name" value="Mon2/Sec7/BIG1-like_HUS"/>
</dbReference>
<dbReference type="SUPFAM" id="SSF48371">
    <property type="entry name" value="ARM repeat"/>
    <property type="match status" value="1"/>
</dbReference>
<dbReference type="InterPro" id="IPR032629">
    <property type="entry name" value="DCB_dom"/>
</dbReference>
<comment type="similarity">
    <text evidence="1">Belongs to the MON2 family.</text>
</comment>
<keyword evidence="9" id="KW-1185">Reference proteome</keyword>
<protein>
    <recommendedName>
        <fullName evidence="10">Protein MON2 homolog</fullName>
    </recommendedName>
</protein>
<feature type="domain" description="Mon2/Sec7/BIG1-like dimerisation and cyclophilin-binding" evidence="7">
    <location>
        <begin position="1"/>
        <end position="113"/>
    </location>
</feature>
<evidence type="ECO:0000313" key="8">
    <source>
        <dbReference type="EMBL" id="KAH8980103.1"/>
    </source>
</evidence>
<evidence type="ECO:0008006" key="10">
    <source>
        <dbReference type="Google" id="ProtNLM"/>
    </source>
</evidence>
<keyword evidence="3" id="KW-0653">Protein transport</keyword>
<evidence type="ECO:0000256" key="2">
    <source>
        <dbReference type="ARBA" id="ARBA00022448"/>
    </source>
</evidence>
<evidence type="ECO:0000259" key="6">
    <source>
        <dbReference type="Pfam" id="PF16206"/>
    </source>
</evidence>
<evidence type="ECO:0000313" key="9">
    <source>
        <dbReference type="Proteomes" id="UP001201163"/>
    </source>
</evidence>
<evidence type="ECO:0000259" key="7">
    <source>
        <dbReference type="Pfam" id="PF16213"/>
    </source>
</evidence>
<feature type="domain" description="Mon2/Sec7/BIG1-like HUS" evidence="5">
    <location>
        <begin position="139"/>
        <end position="294"/>
    </location>
</feature>
<reference evidence="8" key="1">
    <citation type="submission" date="2022-01" db="EMBL/GenBank/DDBJ databases">
        <title>Comparative genomics reveals a dynamic genome evolution in the ectomycorrhizal milk-cap (Lactarius) mushrooms.</title>
        <authorList>
            <consortium name="DOE Joint Genome Institute"/>
            <person name="Lebreton A."/>
            <person name="Tang N."/>
            <person name="Kuo A."/>
            <person name="LaButti K."/>
            <person name="Drula E."/>
            <person name="Barry K."/>
            <person name="Clum A."/>
            <person name="Lipzen A."/>
            <person name="Mousain D."/>
            <person name="Ng V."/>
            <person name="Wang R."/>
            <person name="Wang X."/>
            <person name="Dai Y."/>
            <person name="Henrissat B."/>
            <person name="Grigoriev I.V."/>
            <person name="Guerin-Laguette A."/>
            <person name="Yu F."/>
            <person name="Martin F.M."/>
        </authorList>
    </citation>
    <scope>NUCLEOTIDE SEQUENCE</scope>
    <source>
        <strain evidence="8">QP</strain>
    </source>
</reference>
<accession>A0AAD4Q350</accession>
<dbReference type="Pfam" id="PF12783">
    <property type="entry name" value="Sec7-like_HUS"/>
    <property type="match status" value="1"/>
</dbReference>
<proteinExistence type="inferred from homology"/>
<dbReference type="PANTHER" id="PTHR10663">
    <property type="entry name" value="GUANYL-NUCLEOTIDE EXCHANGE FACTOR"/>
    <property type="match status" value="1"/>
</dbReference>
<keyword evidence="2" id="KW-0813">Transport</keyword>
<dbReference type="GO" id="GO:0015031">
    <property type="term" value="P:protein transport"/>
    <property type="evidence" value="ECO:0007669"/>
    <property type="project" value="UniProtKB-KW"/>
</dbReference>
<evidence type="ECO:0000256" key="3">
    <source>
        <dbReference type="ARBA" id="ARBA00022927"/>
    </source>
</evidence>
<evidence type="ECO:0000259" key="5">
    <source>
        <dbReference type="Pfam" id="PF12783"/>
    </source>
</evidence>
<feature type="region of interest" description="Disordered" evidence="4">
    <location>
        <begin position="622"/>
        <end position="661"/>
    </location>
</feature>
<evidence type="ECO:0000256" key="4">
    <source>
        <dbReference type="SAM" id="MobiDB-lite"/>
    </source>
</evidence>
<dbReference type="InterPro" id="IPR032817">
    <property type="entry name" value="Mon2_C"/>
</dbReference>
<organism evidence="8 9">
    <name type="scientific">Lactarius akahatsu</name>
    <dbReference type="NCBI Taxonomy" id="416441"/>
    <lineage>
        <taxon>Eukaryota</taxon>
        <taxon>Fungi</taxon>
        <taxon>Dikarya</taxon>
        <taxon>Basidiomycota</taxon>
        <taxon>Agaricomycotina</taxon>
        <taxon>Agaricomycetes</taxon>
        <taxon>Russulales</taxon>
        <taxon>Russulaceae</taxon>
        <taxon>Lactarius</taxon>
    </lineage>
</organism>
<name>A0AAD4Q350_9AGAM</name>
<dbReference type="InterPro" id="IPR016024">
    <property type="entry name" value="ARM-type_fold"/>
</dbReference>
<evidence type="ECO:0000256" key="1">
    <source>
        <dbReference type="ARBA" id="ARBA00008144"/>
    </source>
</evidence>